<dbReference type="AlphaFoldDB" id="A0A1E7JY38"/>
<sequence length="347" mass="36673">MGSFTSAGGRGVTTARLTPEDGALHVTHHTEGTLPDPSYLALRDGWLYAVSEREAGAVAAFSRTDPDRPALVGEPEPVAGDSPTHLALAGARLATANYGSGSVSLVRVQPDGTLQGPAQVLPHRGSGPDPDRQSGPHAHAVLPDPTGRWLLSADLGTDSIWVYDLAEPDERPRLHAEVPLEPGSGPRQLAFHPDGRHVYVTQELLPRVTVCAWDGDTGTLRPVSYVDLRPPESAELSASDAGAEPRGYPSQLVVAADGRYAWVAVRGHDSIVVLEPDTTGDELTQLAAVDCGGHWPRDLSLHPTQRWLYAANERSGDVTWFAVDPGTGTPRRAGSLTAPGASCVVFA</sequence>
<comment type="similarity">
    <text evidence="1">Belongs to the cycloisomerase 2 family.</text>
</comment>
<proteinExistence type="inferred from homology"/>
<evidence type="ECO:0000256" key="2">
    <source>
        <dbReference type="SAM" id="MobiDB-lite"/>
    </source>
</evidence>
<dbReference type="GO" id="GO:0005829">
    <property type="term" value="C:cytosol"/>
    <property type="evidence" value="ECO:0007669"/>
    <property type="project" value="TreeGrafter"/>
</dbReference>
<dbReference type="PANTHER" id="PTHR30344">
    <property type="entry name" value="6-PHOSPHOGLUCONOLACTONASE-RELATED"/>
    <property type="match status" value="1"/>
</dbReference>
<dbReference type="GO" id="GO:0017057">
    <property type="term" value="F:6-phosphogluconolactonase activity"/>
    <property type="evidence" value="ECO:0007669"/>
    <property type="project" value="TreeGrafter"/>
</dbReference>
<name>A0A1E7JY38_9ACTN</name>
<evidence type="ECO:0008006" key="5">
    <source>
        <dbReference type="Google" id="ProtNLM"/>
    </source>
</evidence>
<gene>
    <name evidence="3" type="ORF">AN216_19795</name>
</gene>
<feature type="region of interest" description="Disordered" evidence="2">
    <location>
        <begin position="113"/>
        <end position="144"/>
    </location>
</feature>
<comment type="caution">
    <text evidence="3">The sequence shown here is derived from an EMBL/GenBank/DDBJ whole genome shotgun (WGS) entry which is preliminary data.</text>
</comment>
<keyword evidence="4" id="KW-1185">Reference proteome</keyword>
<dbReference type="EMBL" id="LJGU01000137">
    <property type="protein sequence ID" value="OEU96590.1"/>
    <property type="molecule type" value="Genomic_DNA"/>
</dbReference>
<dbReference type="Gene3D" id="2.130.10.10">
    <property type="entry name" value="YVTN repeat-like/Quinoprotein amine dehydrogenase"/>
    <property type="match status" value="1"/>
</dbReference>
<dbReference type="InterPro" id="IPR050282">
    <property type="entry name" value="Cycloisomerase_2"/>
</dbReference>
<feature type="region of interest" description="Disordered" evidence="2">
    <location>
        <begin position="1"/>
        <end position="20"/>
    </location>
</feature>
<dbReference type="InterPro" id="IPR015943">
    <property type="entry name" value="WD40/YVTN_repeat-like_dom_sf"/>
</dbReference>
<dbReference type="PATRIC" id="fig|1075402.3.peg.1433"/>
<evidence type="ECO:0000256" key="1">
    <source>
        <dbReference type="ARBA" id="ARBA00005564"/>
    </source>
</evidence>
<reference evidence="3 4" key="1">
    <citation type="journal article" date="2016" name="Front. Microbiol.">
        <title>Comparative Genomics Analysis of Streptomyces Species Reveals Their Adaptation to the Marine Environment and Their Diversity at the Genomic Level.</title>
        <authorList>
            <person name="Tian X."/>
            <person name="Zhang Z."/>
            <person name="Yang T."/>
            <person name="Chen M."/>
            <person name="Li J."/>
            <person name="Chen F."/>
            <person name="Yang J."/>
            <person name="Li W."/>
            <person name="Zhang B."/>
            <person name="Zhang Z."/>
            <person name="Wu J."/>
            <person name="Zhang C."/>
            <person name="Long L."/>
            <person name="Xiao J."/>
        </authorList>
    </citation>
    <scope>NUCLEOTIDE SEQUENCE [LARGE SCALE GENOMIC DNA]</scope>
    <source>
        <strain evidence="3 4">SCSIO 02100</strain>
    </source>
</reference>
<accession>A0A1E7JY38</accession>
<dbReference type="SUPFAM" id="SSF51004">
    <property type="entry name" value="C-terminal (heme d1) domain of cytochrome cd1-nitrite reductase"/>
    <property type="match status" value="1"/>
</dbReference>
<protein>
    <recommendedName>
        <fullName evidence="5">3-carboxymuconate cyclase</fullName>
    </recommendedName>
</protein>
<dbReference type="RefSeq" id="WP_070198092.1">
    <property type="nucleotide sequence ID" value="NZ_LJGU01000137.1"/>
</dbReference>
<dbReference type="PANTHER" id="PTHR30344:SF1">
    <property type="entry name" value="6-PHOSPHOGLUCONOLACTONASE"/>
    <property type="match status" value="1"/>
</dbReference>
<dbReference type="InterPro" id="IPR011048">
    <property type="entry name" value="Haem_d1_sf"/>
</dbReference>
<evidence type="ECO:0000313" key="3">
    <source>
        <dbReference type="EMBL" id="OEU96590.1"/>
    </source>
</evidence>
<dbReference type="InterPro" id="IPR019405">
    <property type="entry name" value="Lactonase_7-beta_prop"/>
</dbReference>
<dbReference type="STRING" id="1075402.AN216_19795"/>
<dbReference type="Proteomes" id="UP000176101">
    <property type="component" value="Unassembled WGS sequence"/>
</dbReference>
<dbReference type="Pfam" id="PF10282">
    <property type="entry name" value="Lactonase"/>
    <property type="match status" value="1"/>
</dbReference>
<evidence type="ECO:0000313" key="4">
    <source>
        <dbReference type="Proteomes" id="UP000176101"/>
    </source>
</evidence>
<organism evidence="3 4">
    <name type="scientific">Streptomyces oceani</name>
    <dbReference type="NCBI Taxonomy" id="1075402"/>
    <lineage>
        <taxon>Bacteria</taxon>
        <taxon>Bacillati</taxon>
        <taxon>Actinomycetota</taxon>
        <taxon>Actinomycetes</taxon>
        <taxon>Kitasatosporales</taxon>
        <taxon>Streptomycetaceae</taxon>
        <taxon>Streptomyces</taxon>
    </lineage>
</organism>